<dbReference type="AlphaFoldDB" id="A0AAE0CDE0"/>
<keyword evidence="3" id="KW-1185">Reference proteome</keyword>
<organism evidence="2 3">
    <name type="scientific">Cymbomonas tetramitiformis</name>
    <dbReference type="NCBI Taxonomy" id="36881"/>
    <lineage>
        <taxon>Eukaryota</taxon>
        <taxon>Viridiplantae</taxon>
        <taxon>Chlorophyta</taxon>
        <taxon>Pyramimonadophyceae</taxon>
        <taxon>Pyramimonadales</taxon>
        <taxon>Pyramimonadaceae</taxon>
        <taxon>Cymbomonas</taxon>
    </lineage>
</organism>
<gene>
    <name evidence="2" type="ORF">CYMTET_38528</name>
</gene>
<evidence type="ECO:0000256" key="1">
    <source>
        <dbReference type="SAM" id="MobiDB-lite"/>
    </source>
</evidence>
<protein>
    <submittedName>
        <fullName evidence="2">Uncharacterized protein</fullName>
    </submittedName>
</protein>
<reference evidence="2 3" key="1">
    <citation type="journal article" date="2015" name="Genome Biol. Evol.">
        <title>Comparative Genomics of a Bacterivorous Green Alga Reveals Evolutionary Causalities and Consequences of Phago-Mixotrophic Mode of Nutrition.</title>
        <authorList>
            <person name="Burns J.A."/>
            <person name="Paasch A."/>
            <person name="Narechania A."/>
            <person name="Kim E."/>
        </authorList>
    </citation>
    <scope>NUCLEOTIDE SEQUENCE [LARGE SCALE GENOMIC DNA]</scope>
    <source>
        <strain evidence="2 3">PLY_AMNH</strain>
    </source>
</reference>
<sequence length="447" mass="48168">MSSRGVGLCPTWRLILLGTLDPTSPLSLLRGFEGLLSQIKFITESAWRAAVSINHRSVVHVSHGVKFPPVDWQNPININMMPIIIGAKDSIPVSCRKYYPVLEACLKSSLVSSSMEGCMGYLTIQESEVPTNTSQRRPGLHTETPGICRDRGSYFHGKSLGWGQGWAKPRLLGGIFMASTLADSCEVWENAQVTEPTVIARHGDVEHLRATLASTRELRPRRLKANEMVWITDTTPHESLPLAPCSGGEKTVRRQYFRLVAGAISVWYAAHSTPNPIPSIQPEAEIIHGNKFGVDNQEYAQAESGHDSTTGEGQCQFRESGGGGVHVTPQDCSPIRVKVVRGRKAIIGRGVGSCSKLPASGTVCSWKPAVDLPDGVRDTPTVATPPLQPPGPAAAGDTPEVVAARESFVGQTRLVKELFASGGHRSICNSHSPAVCTVHLQSNIRAG</sequence>
<comment type="caution">
    <text evidence="2">The sequence shown here is derived from an EMBL/GenBank/DDBJ whole genome shotgun (WGS) entry which is preliminary data.</text>
</comment>
<dbReference type="Proteomes" id="UP001190700">
    <property type="component" value="Unassembled WGS sequence"/>
</dbReference>
<dbReference type="EMBL" id="LGRX02025596">
    <property type="protein sequence ID" value="KAK3252164.1"/>
    <property type="molecule type" value="Genomic_DNA"/>
</dbReference>
<proteinExistence type="predicted"/>
<name>A0AAE0CDE0_9CHLO</name>
<feature type="region of interest" description="Disordered" evidence="1">
    <location>
        <begin position="301"/>
        <end position="328"/>
    </location>
</feature>
<evidence type="ECO:0000313" key="2">
    <source>
        <dbReference type="EMBL" id="KAK3252164.1"/>
    </source>
</evidence>
<evidence type="ECO:0000313" key="3">
    <source>
        <dbReference type="Proteomes" id="UP001190700"/>
    </source>
</evidence>
<accession>A0AAE0CDE0</accession>